<evidence type="ECO:0000313" key="4">
    <source>
        <dbReference type="Proteomes" id="UP001301958"/>
    </source>
</evidence>
<reference evidence="3" key="1">
    <citation type="journal article" date="2023" name="Mol. Phylogenet. Evol.">
        <title>Genome-scale phylogeny and comparative genomics of the fungal order Sordariales.</title>
        <authorList>
            <person name="Hensen N."/>
            <person name="Bonometti L."/>
            <person name="Westerberg I."/>
            <person name="Brannstrom I.O."/>
            <person name="Guillou S."/>
            <person name="Cros-Aarteil S."/>
            <person name="Calhoun S."/>
            <person name="Haridas S."/>
            <person name="Kuo A."/>
            <person name="Mondo S."/>
            <person name="Pangilinan J."/>
            <person name="Riley R."/>
            <person name="LaButti K."/>
            <person name="Andreopoulos B."/>
            <person name="Lipzen A."/>
            <person name="Chen C."/>
            <person name="Yan M."/>
            <person name="Daum C."/>
            <person name="Ng V."/>
            <person name="Clum A."/>
            <person name="Steindorff A."/>
            <person name="Ohm R.A."/>
            <person name="Martin F."/>
            <person name="Silar P."/>
            <person name="Natvig D.O."/>
            <person name="Lalanne C."/>
            <person name="Gautier V."/>
            <person name="Ament-Velasquez S.L."/>
            <person name="Kruys A."/>
            <person name="Hutchinson M.I."/>
            <person name="Powell A.J."/>
            <person name="Barry K."/>
            <person name="Miller A.N."/>
            <person name="Grigoriev I.V."/>
            <person name="Debuchy R."/>
            <person name="Gladieux P."/>
            <person name="Hiltunen Thoren M."/>
            <person name="Johannesson H."/>
        </authorList>
    </citation>
    <scope>NUCLEOTIDE SEQUENCE</scope>
    <source>
        <strain evidence="3">CBS 990.96</strain>
    </source>
</reference>
<dbReference type="Proteomes" id="UP001301958">
    <property type="component" value="Unassembled WGS sequence"/>
</dbReference>
<dbReference type="AlphaFoldDB" id="A0AAN7BPC4"/>
<feature type="compositionally biased region" description="Polar residues" evidence="1">
    <location>
        <begin position="182"/>
        <end position="194"/>
    </location>
</feature>
<feature type="chain" id="PRO_5043018855" evidence="2">
    <location>
        <begin position="20"/>
        <end position="303"/>
    </location>
</feature>
<evidence type="ECO:0000313" key="3">
    <source>
        <dbReference type="EMBL" id="KAK4227005.1"/>
    </source>
</evidence>
<name>A0AAN7BPC4_9PEZI</name>
<comment type="caution">
    <text evidence="3">The sequence shown here is derived from an EMBL/GenBank/DDBJ whole genome shotgun (WGS) entry which is preliminary data.</text>
</comment>
<accession>A0AAN7BPC4</accession>
<feature type="signal peptide" evidence="2">
    <location>
        <begin position="1"/>
        <end position="19"/>
    </location>
</feature>
<protein>
    <submittedName>
        <fullName evidence="3">Uncharacterized protein</fullName>
    </submittedName>
</protein>
<evidence type="ECO:0000256" key="2">
    <source>
        <dbReference type="SAM" id="SignalP"/>
    </source>
</evidence>
<reference evidence="3" key="2">
    <citation type="submission" date="2023-05" db="EMBL/GenBank/DDBJ databases">
        <authorList>
            <consortium name="Lawrence Berkeley National Laboratory"/>
            <person name="Steindorff A."/>
            <person name="Hensen N."/>
            <person name="Bonometti L."/>
            <person name="Westerberg I."/>
            <person name="Brannstrom I.O."/>
            <person name="Guillou S."/>
            <person name="Cros-Aarteil S."/>
            <person name="Calhoun S."/>
            <person name="Haridas S."/>
            <person name="Kuo A."/>
            <person name="Mondo S."/>
            <person name="Pangilinan J."/>
            <person name="Riley R."/>
            <person name="Labutti K."/>
            <person name="Andreopoulos B."/>
            <person name="Lipzen A."/>
            <person name="Chen C."/>
            <person name="Yanf M."/>
            <person name="Daum C."/>
            <person name="Ng V."/>
            <person name="Clum A."/>
            <person name="Ohm R."/>
            <person name="Martin F."/>
            <person name="Silar P."/>
            <person name="Natvig D."/>
            <person name="Lalanne C."/>
            <person name="Gautier V."/>
            <person name="Ament-Velasquez S.L."/>
            <person name="Kruys A."/>
            <person name="Hutchinson M.I."/>
            <person name="Powell A.J."/>
            <person name="Barry K."/>
            <person name="Miller A.N."/>
            <person name="Grigoriev I.V."/>
            <person name="Debuchy R."/>
            <person name="Gladieux P."/>
            <person name="Thoren M.H."/>
            <person name="Johannesson H."/>
        </authorList>
    </citation>
    <scope>NUCLEOTIDE SEQUENCE</scope>
    <source>
        <strain evidence="3">CBS 990.96</strain>
    </source>
</reference>
<sequence>MALSRLLLLLFAVSSHVSASPVASHHGLVAKDVADEATDGPPTLPTSLKPPIMPVVTQVTATYATTLILNPRDAPSPLSEGVVPLPAEANKGCTSTYSPPYLGTAACSWSGTLTVYPTTTVQYKQLNCNGCDSLFISDYWYFCPNMQINKTERVNTPSTFWSTICRPTPARLRQRDEDETQPDSPATATSNNSYDIVATAEPISNPITKTLPTPSHFPVANDLRVRDANQLEACPTTHVVQPPQSAGKTSTKYSRTTTTTALLNCDGCSLVVSTAVAGYGPPVVFTTTTTLPVGTVTAYACRP</sequence>
<evidence type="ECO:0000256" key="1">
    <source>
        <dbReference type="SAM" id="MobiDB-lite"/>
    </source>
</evidence>
<gene>
    <name evidence="3" type="ORF">QBC38DRAFT_365169</name>
</gene>
<proteinExistence type="predicted"/>
<feature type="region of interest" description="Disordered" evidence="1">
    <location>
        <begin position="170"/>
        <end position="195"/>
    </location>
</feature>
<dbReference type="EMBL" id="MU865337">
    <property type="protein sequence ID" value="KAK4227005.1"/>
    <property type="molecule type" value="Genomic_DNA"/>
</dbReference>
<keyword evidence="2" id="KW-0732">Signal</keyword>
<keyword evidence="4" id="KW-1185">Reference proteome</keyword>
<organism evidence="3 4">
    <name type="scientific">Podospora fimiseda</name>
    <dbReference type="NCBI Taxonomy" id="252190"/>
    <lineage>
        <taxon>Eukaryota</taxon>
        <taxon>Fungi</taxon>
        <taxon>Dikarya</taxon>
        <taxon>Ascomycota</taxon>
        <taxon>Pezizomycotina</taxon>
        <taxon>Sordariomycetes</taxon>
        <taxon>Sordariomycetidae</taxon>
        <taxon>Sordariales</taxon>
        <taxon>Podosporaceae</taxon>
        <taxon>Podospora</taxon>
    </lineage>
</organism>